<sequence>MTEKQVQIFTSQDGKSHLEVALDRETVWLDQAQLCELFGRDQSVISRHVRNVFKDGELPEVSNMQKMHIARSDKPVTRYSLDVIISVGYRVKSQRGVLFRQWATRVLKDHLVEGYTLNQRRLTERGIEFDQAVSLLSRTLTNQGLVSTEGEAVARVISDYARSWSLLQGYDDQKLAEVGIQQPGMQPLALDEALKAIGELKQTLIAKGEATELFGQLRGDGLTSALATIEQGFGDDLFYPNIAARAAHLLYFVIKNHPLADGNKRCGSFLFLWYLRRNEGLLARPVERLINDNTLVALALLVAESMPDQKTLMIRLIEHFILLKESDGDKD</sequence>
<dbReference type="InterPro" id="IPR011204">
    <property type="entry name" value="Virulence_RhuM-like"/>
</dbReference>
<comment type="caution">
    <text evidence="2">The sequence shown here is derived from an EMBL/GenBank/DDBJ whole genome shotgun (WGS) entry which is preliminary data.</text>
</comment>
<keyword evidence="3" id="KW-1185">Reference proteome</keyword>
<dbReference type="PANTHER" id="PTHR35810:SF1">
    <property type="entry name" value="CYTOPLASMIC PROTEIN"/>
    <property type="match status" value="1"/>
</dbReference>
<dbReference type="PANTHER" id="PTHR35810">
    <property type="entry name" value="CYTOPLASMIC PROTEIN-RELATED"/>
    <property type="match status" value="1"/>
</dbReference>
<evidence type="ECO:0000313" key="2">
    <source>
        <dbReference type="EMBL" id="GAA3960289.1"/>
    </source>
</evidence>
<gene>
    <name evidence="2" type="primary">rhuM</name>
    <name evidence="2" type="ORF">GCM10022278_18030</name>
</gene>
<dbReference type="SUPFAM" id="SSF140931">
    <property type="entry name" value="Fic-like"/>
    <property type="match status" value="1"/>
</dbReference>
<name>A0ABP7P895_9GAMM</name>
<reference evidence="3" key="1">
    <citation type="journal article" date="2019" name="Int. J. Syst. Evol. Microbiol.">
        <title>The Global Catalogue of Microorganisms (GCM) 10K type strain sequencing project: providing services to taxonomists for standard genome sequencing and annotation.</title>
        <authorList>
            <consortium name="The Broad Institute Genomics Platform"/>
            <consortium name="The Broad Institute Genome Sequencing Center for Infectious Disease"/>
            <person name="Wu L."/>
            <person name="Ma J."/>
        </authorList>
    </citation>
    <scope>NUCLEOTIDE SEQUENCE [LARGE SCALE GENOMIC DNA]</scope>
    <source>
        <strain evidence="3">JCM 17555</strain>
    </source>
</reference>
<organism evidence="2 3">
    <name type="scientific">Allohahella marinimesophila</name>
    <dbReference type="NCBI Taxonomy" id="1054972"/>
    <lineage>
        <taxon>Bacteria</taxon>
        <taxon>Pseudomonadati</taxon>
        <taxon>Pseudomonadota</taxon>
        <taxon>Gammaproteobacteria</taxon>
        <taxon>Oceanospirillales</taxon>
        <taxon>Hahellaceae</taxon>
        <taxon>Allohahella</taxon>
    </lineage>
</organism>
<dbReference type="RefSeq" id="WP_344805491.1">
    <property type="nucleotide sequence ID" value="NZ_BAABBO010000009.1"/>
</dbReference>
<dbReference type="InterPro" id="IPR036597">
    <property type="entry name" value="Fido-like_dom_sf"/>
</dbReference>
<protein>
    <submittedName>
        <fullName evidence="2">RhuM family protein</fullName>
    </submittedName>
</protein>
<accession>A0ABP7P895</accession>
<dbReference type="InterPro" id="IPR003812">
    <property type="entry name" value="Fido"/>
</dbReference>
<dbReference type="PROSITE" id="PS51459">
    <property type="entry name" value="FIDO"/>
    <property type="match status" value="1"/>
</dbReference>
<dbReference type="Pfam" id="PF02661">
    <property type="entry name" value="Fic"/>
    <property type="match status" value="1"/>
</dbReference>
<dbReference type="InterPro" id="IPR053737">
    <property type="entry name" value="Type_II_TA_Toxin"/>
</dbReference>
<dbReference type="EMBL" id="BAABBO010000009">
    <property type="protein sequence ID" value="GAA3960289.1"/>
    <property type="molecule type" value="Genomic_DNA"/>
</dbReference>
<evidence type="ECO:0000313" key="3">
    <source>
        <dbReference type="Proteomes" id="UP001501337"/>
    </source>
</evidence>
<dbReference type="Proteomes" id="UP001501337">
    <property type="component" value="Unassembled WGS sequence"/>
</dbReference>
<evidence type="ECO:0000259" key="1">
    <source>
        <dbReference type="PROSITE" id="PS51459"/>
    </source>
</evidence>
<feature type="domain" description="Fido" evidence="1">
    <location>
        <begin position="192"/>
        <end position="318"/>
    </location>
</feature>
<proteinExistence type="predicted"/>
<dbReference type="Gene3D" id="1.20.120.1870">
    <property type="entry name" value="Fic/DOC protein, Fido domain"/>
    <property type="match status" value="1"/>
</dbReference>
<dbReference type="Pfam" id="PF13310">
    <property type="entry name" value="Virulence_RhuM"/>
    <property type="match status" value="1"/>
</dbReference>